<dbReference type="RefSeq" id="WP_104002896.1">
    <property type="nucleotide sequence ID" value="NZ_FNVQ01000001.1"/>
</dbReference>
<dbReference type="Pfam" id="PF07963">
    <property type="entry name" value="N_methyl"/>
    <property type="match status" value="1"/>
</dbReference>
<evidence type="ECO:0000256" key="1">
    <source>
        <dbReference type="SAM" id="Phobius"/>
    </source>
</evidence>
<reference evidence="2 3" key="1">
    <citation type="submission" date="2016-10" db="EMBL/GenBank/DDBJ databases">
        <authorList>
            <person name="de Groot N.N."/>
        </authorList>
    </citation>
    <scope>NUCLEOTIDE SEQUENCE [LARGE SCALE GENOMIC DNA]</scope>
    <source>
        <strain evidence="2 3">DSM 22012</strain>
    </source>
</reference>
<name>A0A1H5Z658_9GAMM</name>
<dbReference type="GO" id="GO:0043683">
    <property type="term" value="P:type IV pilus assembly"/>
    <property type="evidence" value="ECO:0007669"/>
    <property type="project" value="InterPro"/>
</dbReference>
<proteinExistence type="predicted"/>
<keyword evidence="1" id="KW-1133">Transmembrane helix</keyword>
<keyword evidence="3" id="KW-1185">Reference proteome</keyword>
<dbReference type="InterPro" id="IPR012902">
    <property type="entry name" value="N_methyl_site"/>
</dbReference>
<accession>A0A1H5Z658</accession>
<dbReference type="NCBIfam" id="TIGR02532">
    <property type="entry name" value="IV_pilin_GFxxxE"/>
    <property type="match status" value="1"/>
</dbReference>
<evidence type="ECO:0000313" key="3">
    <source>
        <dbReference type="Proteomes" id="UP000236745"/>
    </source>
</evidence>
<dbReference type="InterPro" id="IPR031982">
    <property type="entry name" value="PilE-like"/>
</dbReference>
<dbReference type="InterPro" id="IPR045584">
    <property type="entry name" value="Pilin-like"/>
</dbReference>
<dbReference type="OrthoDB" id="5296638at2"/>
<dbReference type="PROSITE" id="PS00409">
    <property type="entry name" value="PROKAR_NTER_METHYL"/>
    <property type="match status" value="1"/>
</dbReference>
<protein>
    <submittedName>
        <fullName evidence="2">Type IV pilus assembly protein PilE</fullName>
    </submittedName>
</protein>
<dbReference type="SUPFAM" id="SSF54523">
    <property type="entry name" value="Pili subunits"/>
    <property type="match status" value="1"/>
</dbReference>
<gene>
    <name evidence="2" type="ORF">SAMN05444390_1012044</name>
</gene>
<dbReference type="EMBL" id="FNVQ01000001">
    <property type="protein sequence ID" value="SEG32029.1"/>
    <property type="molecule type" value="Genomic_DNA"/>
</dbReference>
<organism evidence="2 3">
    <name type="scientific">Marinobacterium lutimaris</name>
    <dbReference type="NCBI Taxonomy" id="568106"/>
    <lineage>
        <taxon>Bacteria</taxon>
        <taxon>Pseudomonadati</taxon>
        <taxon>Pseudomonadota</taxon>
        <taxon>Gammaproteobacteria</taxon>
        <taxon>Oceanospirillales</taxon>
        <taxon>Oceanospirillaceae</taxon>
        <taxon>Marinobacterium</taxon>
    </lineage>
</organism>
<dbReference type="Pfam" id="PF16732">
    <property type="entry name" value="ComP_DUS"/>
    <property type="match status" value="1"/>
</dbReference>
<dbReference type="AlphaFoldDB" id="A0A1H5Z658"/>
<keyword evidence="1" id="KW-0812">Transmembrane</keyword>
<keyword evidence="1" id="KW-0472">Membrane</keyword>
<sequence length="140" mass="15563">MKELRKHRSSNRLPTDKGFTLIELMIVVAVIGIIAAIAYPSYMEHVRRSHRVDTQGQLLDGAQTLERQYTLKRAYDCSLHGLSNTERYTFSCAVNGVANGSGQSFTLQATPRGDQTKDHCGTLSINQRTETSAAEGDCWQ</sequence>
<evidence type="ECO:0000313" key="2">
    <source>
        <dbReference type="EMBL" id="SEG32029.1"/>
    </source>
</evidence>
<dbReference type="Proteomes" id="UP000236745">
    <property type="component" value="Unassembled WGS sequence"/>
</dbReference>
<dbReference type="Gene3D" id="3.30.700.10">
    <property type="entry name" value="Glycoprotein, Type 4 Pilin"/>
    <property type="match status" value="1"/>
</dbReference>
<feature type="transmembrane region" description="Helical" evidence="1">
    <location>
        <begin position="21"/>
        <end position="42"/>
    </location>
</feature>